<dbReference type="OrthoDB" id="4502470at2759"/>
<dbReference type="RefSeq" id="XP_022576746.1">
    <property type="nucleotide sequence ID" value="XM_022724313.1"/>
</dbReference>
<evidence type="ECO:0000256" key="1">
    <source>
        <dbReference type="SAM" id="MobiDB-lite"/>
    </source>
</evidence>
<keyword evidence="2" id="KW-0472">Membrane</keyword>
<dbReference type="AlphaFoldDB" id="A0A1L9S500"/>
<accession>A0A1L9S500</accession>
<dbReference type="GeneID" id="34610778"/>
<reference evidence="4" key="1">
    <citation type="journal article" date="2017" name="Genome Biol.">
        <title>Comparative genomics reveals high biological diversity and specific adaptations in the industrially and medically important fungal genus Aspergillus.</title>
        <authorList>
            <person name="de Vries R.P."/>
            <person name="Riley R."/>
            <person name="Wiebenga A."/>
            <person name="Aguilar-Osorio G."/>
            <person name="Amillis S."/>
            <person name="Uchima C.A."/>
            <person name="Anderluh G."/>
            <person name="Asadollahi M."/>
            <person name="Askin M."/>
            <person name="Barry K."/>
            <person name="Battaglia E."/>
            <person name="Bayram O."/>
            <person name="Benocci T."/>
            <person name="Braus-Stromeyer S.A."/>
            <person name="Caldana C."/>
            <person name="Canovas D."/>
            <person name="Cerqueira G.C."/>
            <person name="Chen F."/>
            <person name="Chen W."/>
            <person name="Choi C."/>
            <person name="Clum A."/>
            <person name="Dos Santos R.A."/>
            <person name="Damasio A.R."/>
            <person name="Diallinas G."/>
            <person name="Emri T."/>
            <person name="Fekete E."/>
            <person name="Flipphi M."/>
            <person name="Freyberg S."/>
            <person name="Gallo A."/>
            <person name="Gournas C."/>
            <person name="Habgood R."/>
            <person name="Hainaut M."/>
            <person name="Harispe M.L."/>
            <person name="Henrissat B."/>
            <person name="Hilden K.S."/>
            <person name="Hope R."/>
            <person name="Hossain A."/>
            <person name="Karabika E."/>
            <person name="Karaffa L."/>
            <person name="Karanyi Z."/>
            <person name="Krasevec N."/>
            <person name="Kuo A."/>
            <person name="Kusch H."/>
            <person name="LaButti K."/>
            <person name="Lagendijk E.L."/>
            <person name="Lapidus A."/>
            <person name="Levasseur A."/>
            <person name="Lindquist E."/>
            <person name="Lipzen A."/>
            <person name="Logrieco A.F."/>
            <person name="MacCabe A."/>
            <person name="Maekelae M.R."/>
            <person name="Malavazi I."/>
            <person name="Melin P."/>
            <person name="Meyer V."/>
            <person name="Mielnichuk N."/>
            <person name="Miskei M."/>
            <person name="Molnar A.P."/>
            <person name="Mule G."/>
            <person name="Ngan C.Y."/>
            <person name="Orejas M."/>
            <person name="Orosz E."/>
            <person name="Ouedraogo J.P."/>
            <person name="Overkamp K.M."/>
            <person name="Park H.-S."/>
            <person name="Perrone G."/>
            <person name="Piumi F."/>
            <person name="Punt P.J."/>
            <person name="Ram A.F."/>
            <person name="Ramon A."/>
            <person name="Rauscher S."/>
            <person name="Record E."/>
            <person name="Riano-Pachon D.M."/>
            <person name="Robert V."/>
            <person name="Roehrig J."/>
            <person name="Ruller R."/>
            <person name="Salamov A."/>
            <person name="Salih N.S."/>
            <person name="Samson R.A."/>
            <person name="Sandor E."/>
            <person name="Sanguinetti M."/>
            <person name="Schuetze T."/>
            <person name="Sepcic K."/>
            <person name="Shelest E."/>
            <person name="Sherlock G."/>
            <person name="Sophianopoulou V."/>
            <person name="Squina F.M."/>
            <person name="Sun H."/>
            <person name="Susca A."/>
            <person name="Todd R.B."/>
            <person name="Tsang A."/>
            <person name="Unkles S.E."/>
            <person name="van de Wiele N."/>
            <person name="van Rossen-Uffink D."/>
            <person name="Oliveira J.V."/>
            <person name="Vesth T.C."/>
            <person name="Visser J."/>
            <person name="Yu J.-H."/>
            <person name="Zhou M."/>
            <person name="Andersen M.R."/>
            <person name="Archer D.B."/>
            <person name="Baker S.E."/>
            <person name="Benoit I."/>
            <person name="Brakhage A.A."/>
            <person name="Braus G.H."/>
            <person name="Fischer R."/>
            <person name="Frisvad J.C."/>
            <person name="Goldman G.H."/>
            <person name="Houbraken J."/>
            <person name="Oakley B."/>
            <person name="Pocsi I."/>
            <person name="Scazzocchio C."/>
            <person name="Seiboth B."/>
            <person name="vanKuyk P.A."/>
            <person name="Wortman J."/>
            <person name="Dyer P.S."/>
            <person name="Grigoriev I.V."/>
        </authorList>
    </citation>
    <scope>NUCLEOTIDE SEQUENCE [LARGE SCALE GENOMIC DNA]</scope>
    <source>
        <strain evidence="4">CBS 506.65</strain>
    </source>
</reference>
<dbReference type="Proteomes" id="UP000184188">
    <property type="component" value="Unassembled WGS sequence"/>
</dbReference>
<name>A0A1L9S500_9EURO</name>
<feature type="transmembrane region" description="Helical" evidence="2">
    <location>
        <begin position="209"/>
        <end position="232"/>
    </location>
</feature>
<feature type="region of interest" description="Disordered" evidence="1">
    <location>
        <begin position="168"/>
        <end position="206"/>
    </location>
</feature>
<keyword evidence="2" id="KW-0812">Transmembrane</keyword>
<organism evidence="3 4">
    <name type="scientific">Penicilliopsis zonata CBS 506.65</name>
    <dbReference type="NCBI Taxonomy" id="1073090"/>
    <lineage>
        <taxon>Eukaryota</taxon>
        <taxon>Fungi</taxon>
        <taxon>Dikarya</taxon>
        <taxon>Ascomycota</taxon>
        <taxon>Pezizomycotina</taxon>
        <taxon>Eurotiomycetes</taxon>
        <taxon>Eurotiomycetidae</taxon>
        <taxon>Eurotiales</taxon>
        <taxon>Aspergillaceae</taxon>
        <taxon>Penicilliopsis</taxon>
    </lineage>
</organism>
<gene>
    <name evidence="3" type="ORF">ASPZODRAFT_137419</name>
</gene>
<feature type="compositionally biased region" description="Low complexity" evidence="1">
    <location>
        <begin position="169"/>
        <end position="206"/>
    </location>
</feature>
<dbReference type="VEuPathDB" id="FungiDB:ASPZODRAFT_137419"/>
<evidence type="ECO:0000313" key="4">
    <source>
        <dbReference type="Proteomes" id="UP000184188"/>
    </source>
</evidence>
<evidence type="ECO:0000313" key="3">
    <source>
        <dbReference type="EMBL" id="OJJ42236.1"/>
    </source>
</evidence>
<keyword evidence="4" id="KW-1185">Reference proteome</keyword>
<dbReference type="CDD" id="cd12087">
    <property type="entry name" value="TM_EGFR-like"/>
    <property type="match status" value="1"/>
</dbReference>
<evidence type="ECO:0008006" key="5">
    <source>
        <dbReference type="Google" id="ProtNLM"/>
    </source>
</evidence>
<dbReference type="EMBL" id="KV878364">
    <property type="protein sequence ID" value="OJJ42236.1"/>
    <property type="molecule type" value="Genomic_DNA"/>
</dbReference>
<proteinExistence type="predicted"/>
<protein>
    <recommendedName>
        <fullName evidence="5">Mid2 domain-containing protein</fullName>
    </recommendedName>
</protein>
<sequence length="298" mass="31386">MSTTTTASTSAVTEVQIFGEVERVAVADDVYGSIVAVDTAAGLTTIAFDCRPSVSSCSADGNLMPLTVTQGPSTFAFDQTSIWYREWLTEWYSIHITCEITSSALSAICLSSQTPVSRVTDTDTGTETTTGTYAVTEPAETAYLFSLTQGEVFWDIFTVTGGVSKLPGTATATATTTTSSSTTTTSTSTITTTSSSSTSSSSSSSSSKAWIAGPVIGGICAVALVAVGLWWYRRRQRTPIQAETAGNTEGNLPPYYDAYDGAKPVDSMAEAHSQPLNEMPANEMQVAELGHEGRLELE</sequence>
<dbReference type="STRING" id="1073090.A0A1L9S500"/>
<evidence type="ECO:0000256" key="2">
    <source>
        <dbReference type="SAM" id="Phobius"/>
    </source>
</evidence>
<keyword evidence="2" id="KW-1133">Transmembrane helix</keyword>